<keyword evidence="10" id="KW-1185">Reference proteome</keyword>
<keyword evidence="2 7" id="KW-0813">Transport</keyword>
<evidence type="ECO:0000313" key="10">
    <source>
        <dbReference type="Proteomes" id="UP000006316"/>
    </source>
</evidence>
<feature type="transmembrane region" description="Helical" evidence="7">
    <location>
        <begin position="49"/>
        <end position="72"/>
    </location>
</feature>
<organism evidence="9 10">
    <name type="scientific">Neobacillus bataviensis LMG 21833</name>
    <dbReference type="NCBI Taxonomy" id="1117379"/>
    <lineage>
        <taxon>Bacteria</taxon>
        <taxon>Bacillati</taxon>
        <taxon>Bacillota</taxon>
        <taxon>Bacilli</taxon>
        <taxon>Bacillales</taxon>
        <taxon>Bacillaceae</taxon>
        <taxon>Neobacillus</taxon>
    </lineage>
</organism>
<feature type="transmembrane region" description="Helical" evidence="7">
    <location>
        <begin position="84"/>
        <end position="104"/>
    </location>
</feature>
<dbReference type="GO" id="GO:0055085">
    <property type="term" value="P:transmembrane transport"/>
    <property type="evidence" value="ECO:0007669"/>
    <property type="project" value="InterPro"/>
</dbReference>
<dbReference type="InterPro" id="IPR000515">
    <property type="entry name" value="MetI-like"/>
</dbReference>
<feature type="transmembrane region" description="Helical" evidence="7">
    <location>
        <begin position="157"/>
        <end position="179"/>
    </location>
</feature>
<gene>
    <name evidence="9" type="ORF">BABA_21426</name>
</gene>
<dbReference type="AlphaFoldDB" id="K6DAZ7"/>
<evidence type="ECO:0000256" key="4">
    <source>
        <dbReference type="ARBA" id="ARBA00022692"/>
    </source>
</evidence>
<protein>
    <submittedName>
        <fullName evidence="9">Binding-protein-dependent transport systems inner membrane component</fullName>
    </submittedName>
</protein>
<name>K6DAZ7_9BACI</name>
<dbReference type="PROSITE" id="PS50928">
    <property type="entry name" value="ABC_TM1"/>
    <property type="match status" value="1"/>
</dbReference>
<feature type="transmembrane region" description="Helical" evidence="7">
    <location>
        <begin position="116"/>
        <end position="136"/>
    </location>
</feature>
<accession>K6DAZ7</accession>
<sequence>MLLPFLHVLAGSFSSGNAIIQGKVTILPVEFNFLNYQAVLNDVAIWKSFGISVFVTIVGTTINLLLTALMAYGLSKSNLKGRSFFILVVLFTMIFHAPMIPSYLVVKELGMLNTLWSIMIPNAISAFNLIILMSFFQNIPKDLLESAKIDGCGEYRTWWKIVLPLSMPAMTTVGLFYAVGHWNGYFNSLMFIRNSSLFPLQVKLRKLLVESDAEAMMQSVELTLSSIEGIKMAAIMVATLPILFIYPFIQKYFAQGAMLGSIKE</sequence>
<dbReference type="Gene3D" id="1.10.3720.10">
    <property type="entry name" value="MetI-like"/>
    <property type="match status" value="1"/>
</dbReference>
<feature type="domain" description="ABC transmembrane type-1" evidence="8">
    <location>
        <begin position="49"/>
        <end position="249"/>
    </location>
</feature>
<dbReference type="Proteomes" id="UP000006316">
    <property type="component" value="Unassembled WGS sequence"/>
</dbReference>
<dbReference type="STRING" id="1117379.BABA_21426"/>
<dbReference type="InterPro" id="IPR035906">
    <property type="entry name" value="MetI-like_sf"/>
</dbReference>
<keyword evidence="5 7" id="KW-1133">Transmembrane helix</keyword>
<evidence type="ECO:0000256" key="6">
    <source>
        <dbReference type="ARBA" id="ARBA00023136"/>
    </source>
</evidence>
<reference evidence="9 10" key="1">
    <citation type="journal article" date="2012" name="Front. Microbiol.">
        <title>Redundancy and modularity in membrane-associated dissimilatory nitrate reduction in Bacillus.</title>
        <authorList>
            <person name="Heylen K."/>
            <person name="Keltjens J."/>
        </authorList>
    </citation>
    <scope>NUCLEOTIDE SEQUENCE [LARGE SCALE GENOMIC DNA]</scope>
    <source>
        <strain evidence="10">LMG 21833T</strain>
    </source>
</reference>
<evidence type="ECO:0000313" key="9">
    <source>
        <dbReference type="EMBL" id="EKN65248.1"/>
    </source>
</evidence>
<dbReference type="PANTHER" id="PTHR43744">
    <property type="entry name" value="ABC TRANSPORTER PERMEASE PROTEIN MG189-RELATED-RELATED"/>
    <property type="match status" value="1"/>
</dbReference>
<dbReference type="SUPFAM" id="SSF161098">
    <property type="entry name" value="MetI-like"/>
    <property type="match status" value="1"/>
</dbReference>
<comment type="similarity">
    <text evidence="7">Belongs to the binding-protein-dependent transport system permease family.</text>
</comment>
<keyword evidence="4 7" id="KW-0812">Transmembrane</keyword>
<dbReference type="Pfam" id="PF00528">
    <property type="entry name" value="BPD_transp_1"/>
    <property type="match status" value="1"/>
</dbReference>
<comment type="subcellular location">
    <subcellularLocation>
        <location evidence="1 7">Cell membrane</location>
        <topology evidence="1 7">Multi-pass membrane protein</topology>
    </subcellularLocation>
</comment>
<evidence type="ECO:0000256" key="2">
    <source>
        <dbReference type="ARBA" id="ARBA00022448"/>
    </source>
</evidence>
<evidence type="ECO:0000256" key="3">
    <source>
        <dbReference type="ARBA" id="ARBA00022475"/>
    </source>
</evidence>
<feature type="transmembrane region" description="Helical" evidence="7">
    <location>
        <begin position="229"/>
        <end position="249"/>
    </location>
</feature>
<dbReference type="eggNOG" id="COG0395">
    <property type="taxonomic scope" value="Bacteria"/>
</dbReference>
<dbReference type="PANTHER" id="PTHR43744:SF9">
    <property type="entry name" value="POLYGALACTURONAN_RHAMNOGALACTURONAN TRANSPORT SYSTEM PERMEASE PROTEIN YTCP"/>
    <property type="match status" value="1"/>
</dbReference>
<comment type="caution">
    <text evidence="9">The sequence shown here is derived from an EMBL/GenBank/DDBJ whole genome shotgun (WGS) entry which is preliminary data.</text>
</comment>
<keyword evidence="3" id="KW-1003">Cell membrane</keyword>
<dbReference type="CDD" id="cd06261">
    <property type="entry name" value="TM_PBP2"/>
    <property type="match status" value="1"/>
</dbReference>
<evidence type="ECO:0000259" key="8">
    <source>
        <dbReference type="PROSITE" id="PS50928"/>
    </source>
</evidence>
<dbReference type="GO" id="GO:0005886">
    <property type="term" value="C:plasma membrane"/>
    <property type="evidence" value="ECO:0007669"/>
    <property type="project" value="UniProtKB-SubCell"/>
</dbReference>
<evidence type="ECO:0000256" key="7">
    <source>
        <dbReference type="RuleBase" id="RU363032"/>
    </source>
</evidence>
<evidence type="ECO:0000256" key="1">
    <source>
        <dbReference type="ARBA" id="ARBA00004651"/>
    </source>
</evidence>
<evidence type="ECO:0000256" key="5">
    <source>
        <dbReference type="ARBA" id="ARBA00022989"/>
    </source>
</evidence>
<dbReference type="EMBL" id="AJLS01000137">
    <property type="protein sequence ID" value="EKN65248.1"/>
    <property type="molecule type" value="Genomic_DNA"/>
</dbReference>
<dbReference type="PATRIC" id="fig|1117379.3.peg.4442"/>
<proteinExistence type="inferred from homology"/>
<keyword evidence="6 7" id="KW-0472">Membrane</keyword>